<dbReference type="EMBL" id="CAJOAZ010000759">
    <property type="protein sequence ID" value="CAF3709121.1"/>
    <property type="molecule type" value="Genomic_DNA"/>
</dbReference>
<evidence type="ECO:0000313" key="4">
    <source>
        <dbReference type="Proteomes" id="UP000663845"/>
    </source>
</evidence>
<protein>
    <submittedName>
        <fullName evidence="2">Uncharacterized protein</fullName>
    </submittedName>
</protein>
<organism evidence="2 4">
    <name type="scientific">Adineta steineri</name>
    <dbReference type="NCBI Taxonomy" id="433720"/>
    <lineage>
        <taxon>Eukaryota</taxon>
        <taxon>Metazoa</taxon>
        <taxon>Spiralia</taxon>
        <taxon>Gnathifera</taxon>
        <taxon>Rotifera</taxon>
        <taxon>Eurotatoria</taxon>
        <taxon>Bdelloidea</taxon>
        <taxon>Adinetida</taxon>
        <taxon>Adinetidae</taxon>
        <taxon>Adineta</taxon>
    </lineage>
</organism>
<evidence type="ECO:0000256" key="1">
    <source>
        <dbReference type="SAM" id="SignalP"/>
    </source>
</evidence>
<reference evidence="2" key="1">
    <citation type="submission" date="2021-02" db="EMBL/GenBank/DDBJ databases">
        <authorList>
            <person name="Nowell W R."/>
        </authorList>
    </citation>
    <scope>NUCLEOTIDE SEQUENCE</scope>
</reference>
<keyword evidence="1" id="KW-0732">Signal</keyword>
<proteinExistence type="predicted"/>
<evidence type="ECO:0000313" key="3">
    <source>
        <dbReference type="EMBL" id="CAF3709121.1"/>
    </source>
</evidence>
<gene>
    <name evidence="2" type="ORF">JYZ213_LOCUS30550</name>
    <name evidence="3" type="ORF">OXD698_LOCUS12832</name>
</gene>
<feature type="chain" id="PRO_5036226961" evidence="1">
    <location>
        <begin position="23"/>
        <end position="194"/>
    </location>
</feature>
<sequence length="194" mass="22408">MNIISLTLIISIFVGKNSLTTANRSYLVKRDNFNVFKFSEFSIFRSKHHLTYRIKSSYAFRRKLEIIDVSTNQVVCRLTNKISLTQSGADFTILNSTSDEWITGKILRKAGLNQKYHIKWDGNDILMKTKFNSLTTTFEHEYQSGILAKFERPFFPLIFGVEFDLRIFSDDVPDIIYFIGLVMKDQDSSAGFKG</sequence>
<comment type="caution">
    <text evidence="2">The sequence shown here is derived from an EMBL/GenBank/DDBJ whole genome shotgun (WGS) entry which is preliminary data.</text>
</comment>
<dbReference type="EMBL" id="CAJNOG010000491">
    <property type="protein sequence ID" value="CAF1268347.1"/>
    <property type="molecule type" value="Genomic_DNA"/>
</dbReference>
<dbReference type="Proteomes" id="UP000663844">
    <property type="component" value="Unassembled WGS sequence"/>
</dbReference>
<accession>A0A815B7C7</accession>
<name>A0A815B7C7_9BILA</name>
<dbReference type="AlphaFoldDB" id="A0A815B7C7"/>
<evidence type="ECO:0000313" key="2">
    <source>
        <dbReference type="EMBL" id="CAF1268347.1"/>
    </source>
</evidence>
<dbReference type="Proteomes" id="UP000663845">
    <property type="component" value="Unassembled WGS sequence"/>
</dbReference>
<feature type="signal peptide" evidence="1">
    <location>
        <begin position="1"/>
        <end position="22"/>
    </location>
</feature>